<reference evidence="6 7" key="1">
    <citation type="submission" date="2017-05" db="EMBL/GenBank/DDBJ databases">
        <title>Isolation of Rhodococcus sp. S2-17 biodegrading of BP-3.</title>
        <authorList>
            <person name="Lee Y."/>
            <person name="Kim K.H."/>
            <person name="Chun B.H."/>
            <person name="Jung H.S."/>
            <person name="Jeon C.O."/>
        </authorList>
    </citation>
    <scope>NUCLEOTIDE SEQUENCE [LARGE SCALE GENOMIC DNA]</scope>
    <source>
        <strain evidence="6 7">S2-17</strain>
    </source>
</reference>
<dbReference type="RefSeq" id="WP_109328801.1">
    <property type="nucleotide sequence ID" value="NZ_CP021354.1"/>
</dbReference>
<gene>
    <name evidence="6" type="ORF">CBI38_10920</name>
</gene>
<evidence type="ECO:0000313" key="6">
    <source>
        <dbReference type="EMBL" id="AWK72015.1"/>
    </source>
</evidence>
<evidence type="ECO:0000256" key="1">
    <source>
        <dbReference type="ARBA" id="ARBA00023015"/>
    </source>
</evidence>
<dbReference type="PANTHER" id="PTHR47752:SF1">
    <property type="entry name" value="HTH-TYPE TRANSCRIPTIONAL REPRESSOR FABR"/>
    <property type="match status" value="1"/>
</dbReference>
<accession>A0A2S2BTQ1</accession>
<dbReference type="Gene3D" id="1.10.10.60">
    <property type="entry name" value="Homeodomain-like"/>
    <property type="match status" value="1"/>
</dbReference>
<protein>
    <submittedName>
        <fullName evidence="6">TetR family transcriptional regulator</fullName>
    </submittedName>
</protein>
<dbReference type="AlphaFoldDB" id="A0A2S2BTQ1"/>
<keyword evidence="3" id="KW-0804">Transcription</keyword>
<dbReference type="GO" id="GO:0003677">
    <property type="term" value="F:DNA binding"/>
    <property type="evidence" value="ECO:0007669"/>
    <property type="project" value="UniProtKB-UniRule"/>
</dbReference>
<name>A0A2S2BTQ1_9NOCA</name>
<dbReference type="InterPro" id="IPR009057">
    <property type="entry name" value="Homeodomain-like_sf"/>
</dbReference>
<proteinExistence type="predicted"/>
<dbReference type="InterPro" id="IPR054129">
    <property type="entry name" value="DesT_TetR_C"/>
</dbReference>
<dbReference type="Gene3D" id="1.10.357.10">
    <property type="entry name" value="Tetracycline Repressor, domain 2"/>
    <property type="match status" value="1"/>
</dbReference>
<evidence type="ECO:0000256" key="2">
    <source>
        <dbReference type="ARBA" id="ARBA00023125"/>
    </source>
</evidence>
<dbReference type="PANTHER" id="PTHR47752">
    <property type="entry name" value="HTH-TYPE TRANSCRIPTIONAL REPRESSOR FABR"/>
    <property type="match status" value="1"/>
</dbReference>
<feature type="domain" description="HTH tetR-type" evidence="5">
    <location>
        <begin position="50"/>
        <end position="110"/>
    </location>
</feature>
<dbReference type="SUPFAM" id="SSF46689">
    <property type="entry name" value="Homeodomain-like"/>
    <property type="match status" value="1"/>
</dbReference>
<evidence type="ECO:0000259" key="5">
    <source>
        <dbReference type="PROSITE" id="PS50977"/>
    </source>
</evidence>
<keyword evidence="1" id="KW-0805">Transcription regulation</keyword>
<organism evidence="6 7">
    <name type="scientific">Rhodococcus oxybenzonivorans</name>
    <dbReference type="NCBI Taxonomy" id="1990687"/>
    <lineage>
        <taxon>Bacteria</taxon>
        <taxon>Bacillati</taxon>
        <taxon>Actinomycetota</taxon>
        <taxon>Actinomycetes</taxon>
        <taxon>Mycobacteriales</taxon>
        <taxon>Nocardiaceae</taxon>
        <taxon>Rhodococcus</taxon>
    </lineage>
</organism>
<keyword evidence="7" id="KW-1185">Reference proteome</keyword>
<dbReference type="KEGG" id="roz:CBI38_10920"/>
<dbReference type="Proteomes" id="UP000245711">
    <property type="component" value="Chromosome"/>
</dbReference>
<keyword evidence="2 4" id="KW-0238">DNA-binding</keyword>
<feature type="DNA-binding region" description="H-T-H motif" evidence="4">
    <location>
        <begin position="73"/>
        <end position="92"/>
    </location>
</feature>
<evidence type="ECO:0000256" key="3">
    <source>
        <dbReference type="ARBA" id="ARBA00023163"/>
    </source>
</evidence>
<dbReference type="Pfam" id="PF21943">
    <property type="entry name" value="TetR_C_46"/>
    <property type="match status" value="1"/>
</dbReference>
<dbReference type="PROSITE" id="PS50977">
    <property type="entry name" value="HTH_TETR_2"/>
    <property type="match status" value="1"/>
</dbReference>
<dbReference type="InterPro" id="IPR050692">
    <property type="entry name" value="HTH_transcr_repressor_FabR"/>
</dbReference>
<dbReference type="EMBL" id="CP021354">
    <property type="protein sequence ID" value="AWK72015.1"/>
    <property type="molecule type" value="Genomic_DNA"/>
</dbReference>
<dbReference type="InterPro" id="IPR001647">
    <property type="entry name" value="HTH_TetR"/>
</dbReference>
<sequence length="246" mass="27231">MTDEQHGHPVVTGGAAADVLVIDAPIPTNRLGAVSQSTGAEPESRAARKERTRKALLDGTLDLMADRSFAGVSLREIARHAGIVPTAFYRHFASIEELGVVLVEESMRMLRQMLRDARRNPSTKSAGASLDILVRQVRTHEAQFRFLSRERYGGVPEIRRAIATEMRLFVSELTVDLTRIGGLESWDADDLEMAADLIVSTMFAVVVDLLEADRPGVRTEAEVVARAERQLRLIMLGMTAWNPRRS</sequence>
<dbReference type="Pfam" id="PF00440">
    <property type="entry name" value="TetR_N"/>
    <property type="match status" value="1"/>
</dbReference>
<dbReference type="OrthoDB" id="8617654at2"/>
<evidence type="ECO:0000313" key="7">
    <source>
        <dbReference type="Proteomes" id="UP000245711"/>
    </source>
</evidence>
<evidence type="ECO:0000256" key="4">
    <source>
        <dbReference type="PROSITE-ProRule" id="PRU00335"/>
    </source>
</evidence>